<dbReference type="Gene3D" id="3.40.50.150">
    <property type="entry name" value="Vaccinia Virus protein VP39"/>
    <property type="match status" value="1"/>
</dbReference>
<keyword evidence="4" id="KW-0489">Methyltransferase</keyword>
<sequence length="266" mass="29365">MHLQCPFCRAPLHRHTPSGGAYCDNKHHFDKAPEGYLDLIPGKHSPKEGESRALMRARRHWLEQGALSPLADALAALLPAEAGELIVLGAGEGYLCRALAERRPEWQLSGLERAKNAIFAAAKAQPGAELVLADPLHPPLQPGLAHALLLEAGHKSRPADLAPLLAPGGFLLLVSQGPRHHWQLRSHINPDAKEHPAAWPSVAPLTELARQRCHFDVAMDAETRELMLATSPLAWRANNAVRHGYQQQGDERLEHDYLLTLWQRPH</sequence>
<dbReference type="PIRSF" id="PIRSF018249">
    <property type="entry name" value="MyrA_prd"/>
    <property type="match status" value="1"/>
</dbReference>
<dbReference type="STRING" id="652.WL1483_2979"/>
<dbReference type="InterPro" id="IPR048647">
    <property type="entry name" value="RlmA_N"/>
</dbReference>
<keyword evidence="2" id="KW-0949">S-adenosyl-L-methionine</keyword>
<proteinExistence type="predicted"/>
<dbReference type="PATRIC" id="fig|652.5.peg.890"/>
<evidence type="ECO:0000313" key="4">
    <source>
        <dbReference type="EMBL" id="ALP42398.1"/>
    </source>
</evidence>
<dbReference type="GO" id="GO:0046872">
    <property type="term" value="F:metal ion binding"/>
    <property type="evidence" value="ECO:0007669"/>
    <property type="project" value="UniProtKB-KW"/>
</dbReference>
<evidence type="ECO:0000313" key="5">
    <source>
        <dbReference type="EMBL" id="MBZ6066948.1"/>
    </source>
</evidence>
<dbReference type="OrthoDB" id="108476at2"/>
<feature type="binding site" evidence="1">
    <location>
        <position position="27"/>
    </location>
    <ligand>
        <name>Zn(2+)</name>
        <dbReference type="ChEBI" id="CHEBI:29105"/>
    </ligand>
</feature>
<protein>
    <submittedName>
        <fullName evidence="4">Ribosomal RNA large subunit methyltransferase A</fullName>
    </submittedName>
    <submittedName>
        <fullName evidence="5">SAM-dependent methyltransferase</fullName>
    </submittedName>
</protein>
<evidence type="ECO:0000256" key="1">
    <source>
        <dbReference type="PIRSR" id="PIRSR018249-1"/>
    </source>
</evidence>
<dbReference type="GO" id="GO:0032259">
    <property type="term" value="P:methylation"/>
    <property type="evidence" value="ECO:0007669"/>
    <property type="project" value="UniProtKB-KW"/>
</dbReference>
<dbReference type="KEGG" id="asr:WL1483_2979"/>
<reference evidence="4 6" key="2">
    <citation type="journal article" date="2016" name="Genome Announc.">
        <title>Complete Genome Sequence of the Highly Virulent Aeromonas schubertii Strain WL1483, Isolated from Diseased Snakehead Fish (Channa argus) in China.</title>
        <authorList>
            <person name="Liu L."/>
            <person name="Li N."/>
            <person name="Zhang D."/>
            <person name="Fu X."/>
            <person name="Shi C."/>
            <person name="Lin Q."/>
            <person name="Hao G."/>
        </authorList>
    </citation>
    <scope>NUCLEOTIDE SEQUENCE [LARGE SCALE GENOMIC DNA]</scope>
    <source>
        <strain evidence="4 6">WL1483</strain>
    </source>
</reference>
<feature type="domain" description="23S rRNA (guanine(745)-N(1))-methyltransferase N-terminal" evidence="3">
    <location>
        <begin position="3"/>
        <end position="44"/>
    </location>
</feature>
<feature type="binding site" evidence="2">
    <location>
        <position position="180"/>
    </location>
    <ligand>
        <name>S-adenosyl-L-methionine</name>
        <dbReference type="ChEBI" id="CHEBI:59789"/>
    </ligand>
</feature>
<keyword evidence="1" id="KW-0862">Zinc</keyword>
<evidence type="ECO:0000313" key="6">
    <source>
        <dbReference type="Proteomes" id="UP000058114"/>
    </source>
</evidence>
<dbReference type="EMBL" id="CP013067">
    <property type="protein sequence ID" value="ALP42398.1"/>
    <property type="molecule type" value="Genomic_DNA"/>
</dbReference>
<keyword evidence="1" id="KW-0479">Metal-binding</keyword>
<dbReference type="CDD" id="cd02440">
    <property type="entry name" value="AdoMet_MTases"/>
    <property type="match status" value="1"/>
</dbReference>
<accession>A0A0S2SLK2</accession>
<dbReference type="RefSeq" id="WP_050665203.1">
    <property type="nucleotide sequence ID" value="NZ_CDDB01000017.1"/>
</dbReference>
<dbReference type="GO" id="GO:0008168">
    <property type="term" value="F:methyltransferase activity"/>
    <property type="evidence" value="ECO:0007669"/>
    <property type="project" value="UniProtKB-KW"/>
</dbReference>
<dbReference type="Proteomes" id="UP000058114">
    <property type="component" value="Chromosome"/>
</dbReference>
<dbReference type="SUPFAM" id="SSF53335">
    <property type="entry name" value="S-adenosyl-L-methionine-dependent methyltransferases"/>
    <property type="match status" value="1"/>
</dbReference>
<dbReference type="InterPro" id="IPR016718">
    <property type="entry name" value="rRNA_m1G-MeTrfase_A_prd"/>
</dbReference>
<dbReference type="Proteomes" id="UP000774958">
    <property type="component" value="Unassembled WGS sequence"/>
</dbReference>
<evidence type="ECO:0000256" key="2">
    <source>
        <dbReference type="PIRSR" id="PIRSR018249-2"/>
    </source>
</evidence>
<dbReference type="InterPro" id="IPR029063">
    <property type="entry name" value="SAM-dependent_MTases_sf"/>
</dbReference>
<dbReference type="Pfam" id="PF21302">
    <property type="entry name" value="Zn_ribbon_RlmA"/>
    <property type="match status" value="1"/>
</dbReference>
<feature type="binding site" evidence="2">
    <location>
        <begin position="92"/>
        <end position="93"/>
    </location>
    <ligand>
        <name>S-adenosyl-L-methionine</name>
        <dbReference type="ChEBI" id="CHEBI:59789"/>
    </ligand>
</feature>
<name>A0A0S2SLK2_9GAMM</name>
<dbReference type="EMBL" id="JAIRBT010000015">
    <property type="protein sequence ID" value="MBZ6066948.1"/>
    <property type="molecule type" value="Genomic_DNA"/>
</dbReference>
<keyword evidence="4" id="KW-0808">Transferase</keyword>
<organism evidence="4 6">
    <name type="scientific">Aeromonas schubertii</name>
    <dbReference type="NCBI Taxonomy" id="652"/>
    <lineage>
        <taxon>Bacteria</taxon>
        <taxon>Pseudomonadati</taxon>
        <taxon>Pseudomonadota</taxon>
        <taxon>Gammaproteobacteria</taxon>
        <taxon>Aeromonadales</taxon>
        <taxon>Aeromonadaceae</taxon>
        <taxon>Aeromonas</taxon>
    </lineage>
</organism>
<dbReference type="AlphaFoldDB" id="A0A0S2SLK2"/>
<reference evidence="6" key="1">
    <citation type="submission" date="2015-10" db="EMBL/GenBank/DDBJ databases">
        <title>Complete Genome Sequence of Aeromonas schubertii strain WL1483.</title>
        <authorList>
            <person name="Liu L."/>
        </authorList>
    </citation>
    <scope>NUCLEOTIDE SEQUENCE [LARGE SCALE GENOMIC DNA]</scope>
    <source>
        <strain evidence="6">WL1483</strain>
    </source>
</reference>
<keyword evidence="7" id="KW-1185">Reference proteome</keyword>
<reference evidence="5 7" key="3">
    <citation type="submission" date="2021-09" db="EMBL/GenBank/DDBJ databases">
        <title>Aeromonas schubertii isolated from Asian sea bass.</title>
        <authorList>
            <person name="Pinpimai K."/>
        </authorList>
    </citation>
    <scope>NUCLEOTIDE SEQUENCE [LARGE SCALE GENOMIC DNA]</scope>
    <source>
        <strain evidence="5 7">CHULA2021a</strain>
    </source>
</reference>
<evidence type="ECO:0000313" key="7">
    <source>
        <dbReference type="Proteomes" id="UP000774958"/>
    </source>
</evidence>
<evidence type="ECO:0000259" key="3">
    <source>
        <dbReference type="Pfam" id="PF21302"/>
    </source>
</evidence>
<gene>
    <name evidence="5" type="ORF">LA374_12145</name>
    <name evidence="4" type="ORF">WL1483_2979</name>
</gene>
<feature type="binding site" evidence="1">
    <location>
        <position position="23"/>
    </location>
    <ligand>
        <name>Zn(2+)</name>
        <dbReference type="ChEBI" id="CHEBI:29105"/>
    </ligand>
</feature>